<evidence type="ECO:0000313" key="2">
    <source>
        <dbReference type="EMBL" id="ABR48055.1"/>
    </source>
</evidence>
<name>A6TPD7_ALKMQ</name>
<feature type="transmembrane region" description="Helical" evidence="1">
    <location>
        <begin position="20"/>
        <end position="37"/>
    </location>
</feature>
<sequence length="164" mass="19453">MKKEEQNPENSKQKRRHKKITYALSLGLLVANFLYSSNYSPFNQFDTQELVTSDKIELFRLDEEGFIEGSKIEITNSGVAEVLLEDISRNRFSKTNDYWISDYPYYLSFRITRQEEHFNRIDKITVYLKSDGEMFITDRLEHKRYIGKISQETVKQLSTVWGNE</sequence>
<dbReference type="AlphaFoldDB" id="A6TPD7"/>
<keyword evidence="1" id="KW-0472">Membrane</keyword>
<proteinExistence type="predicted"/>
<evidence type="ECO:0000313" key="3">
    <source>
        <dbReference type="Proteomes" id="UP000001572"/>
    </source>
</evidence>
<gene>
    <name evidence="2" type="ordered locus">Amet_1890</name>
</gene>
<keyword evidence="3" id="KW-1185">Reference proteome</keyword>
<keyword evidence="1" id="KW-1133">Transmembrane helix</keyword>
<dbReference type="EMBL" id="CP000724">
    <property type="protein sequence ID" value="ABR48055.1"/>
    <property type="molecule type" value="Genomic_DNA"/>
</dbReference>
<dbReference type="RefSeq" id="WP_012063089.1">
    <property type="nucleotide sequence ID" value="NC_009633.1"/>
</dbReference>
<accession>A6TPD7</accession>
<protein>
    <submittedName>
        <fullName evidence="2">Uncharacterized protein</fullName>
    </submittedName>
</protein>
<dbReference type="KEGG" id="amt:Amet_1890"/>
<dbReference type="Proteomes" id="UP000001572">
    <property type="component" value="Chromosome"/>
</dbReference>
<keyword evidence="1" id="KW-0812">Transmembrane</keyword>
<dbReference type="HOGENOM" id="CLU_1615558_0_0_9"/>
<reference evidence="3" key="1">
    <citation type="journal article" date="2016" name="Genome Announc.">
        <title>Complete genome sequence of Alkaliphilus metalliredigens strain QYMF, an alkaliphilic and metal-reducing bacterium isolated from borax-contaminated leachate ponds.</title>
        <authorList>
            <person name="Hwang C."/>
            <person name="Copeland A."/>
            <person name="Lucas S."/>
            <person name="Lapidus A."/>
            <person name="Barry K."/>
            <person name="Detter J.C."/>
            <person name="Glavina Del Rio T."/>
            <person name="Hammon N."/>
            <person name="Israni S."/>
            <person name="Dalin E."/>
            <person name="Tice H."/>
            <person name="Pitluck S."/>
            <person name="Chertkov O."/>
            <person name="Brettin T."/>
            <person name="Bruce D."/>
            <person name="Han C."/>
            <person name="Schmutz J."/>
            <person name="Larimer F."/>
            <person name="Land M.L."/>
            <person name="Hauser L."/>
            <person name="Kyrpides N."/>
            <person name="Mikhailova N."/>
            <person name="Ye Q."/>
            <person name="Zhou J."/>
            <person name="Richardson P."/>
            <person name="Fields M.W."/>
        </authorList>
    </citation>
    <scope>NUCLEOTIDE SEQUENCE [LARGE SCALE GENOMIC DNA]</scope>
    <source>
        <strain evidence="3">QYMF</strain>
    </source>
</reference>
<organism evidence="2 3">
    <name type="scientific">Alkaliphilus metalliredigens (strain QYMF)</name>
    <dbReference type="NCBI Taxonomy" id="293826"/>
    <lineage>
        <taxon>Bacteria</taxon>
        <taxon>Bacillati</taxon>
        <taxon>Bacillota</taxon>
        <taxon>Clostridia</taxon>
        <taxon>Peptostreptococcales</taxon>
        <taxon>Natronincolaceae</taxon>
        <taxon>Alkaliphilus</taxon>
    </lineage>
</organism>
<evidence type="ECO:0000256" key="1">
    <source>
        <dbReference type="SAM" id="Phobius"/>
    </source>
</evidence>